<evidence type="ECO:0000256" key="3">
    <source>
        <dbReference type="ARBA" id="ARBA00022679"/>
    </source>
</evidence>
<dbReference type="PROSITE" id="PS51171">
    <property type="entry name" value="PREPHENATE_DEHYDR_3"/>
    <property type="match status" value="1"/>
</dbReference>
<dbReference type="InterPro" id="IPR002701">
    <property type="entry name" value="CM_II_prokaryot"/>
</dbReference>
<evidence type="ECO:0000256" key="6">
    <source>
        <dbReference type="ARBA" id="ARBA00023239"/>
    </source>
</evidence>
<evidence type="ECO:0000259" key="8">
    <source>
        <dbReference type="PROSITE" id="PS51168"/>
    </source>
</evidence>
<dbReference type="GO" id="GO:0005737">
    <property type="term" value="C:cytoplasm"/>
    <property type="evidence" value="ECO:0007669"/>
    <property type="project" value="InterPro"/>
</dbReference>
<dbReference type="STRING" id="299255.SAMN02745129_0556"/>
<comment type="pathway">
    <text evidence="1">Amino-acid biosynthesis; L-phenylalanine biosynthesis; phenylpyruvate from prephenate: step 1/1.</text>
</comment>
<dbReference type="GO" id="GO:0016740">
    <property type="term" value="F:transferase activity"/>
    <property type="evidence" value="ECO:0007669"/>
    <property type="project" value="UniProtKB-KW"/>
</dbReference>
<keyword evidence="3" id="KW-0808">Transferase</keyword>
<dbReference type="PROSITE" id="PS00858">
    <property type="entry name" value="PREPHENATE_DEHYDR_2"/>
    <property type="match status" value="1"/>
</dbReference>
<dbReference type="PROSITE" id="PS51168">
    <property type="entry name" value="CHORISMATE_MUT_2"/>
    <property type="match status" value="1"/>
</dbReference>
<sequence>MSQQHPVEPIRRQITELDQQLLSLLAKRRALSLEVAKSKRDVVKPVRDSQRESALLTRLVQQGRELGLDGQYVSRLFHTIIEDSVLRQQAWFQAQNNPDAPPSTRVAFLGAKGSYSYLAAQSYFERRDQPLEELGQDSFDAIFAAVEQGQADYGVLPVENTSSGSINEVFDLLQHTALHIVGETTESIPHCVLMADGGDPGQIKTVFAHPQVHTQCSRYLATLDVEQAYVASSAEAMALAQTTPNSVALGSERGGALYGLNVIQREIANQPRNETRFLLVARKPVEVPPQVPAKTTLLMATGQQPGALVEALGVLRDLGINMTKLESRPIHGNPWEEMFYLDVSANLRSEAMQTALRELTRLTRFIKVLGCYPCETVLPTELDSQALADDPRVPAQPIQAEQPLFSREHKAQTQAIRLGHQHLGDGSFLTLAGPGLANEPLAQWGRRVKEHGGAVLWGGEQAQSLTELRQVGQQVGLPVMASWSGLTPLSQLTADCDLVLAADAVVHHPDRLQQLGQSQRPVVLQRAAGTSGEALLAAAEQILSQGNQQVILCETGHCGSDGIPRLDLAMVAWLKQRTHLPVLVAPAMASAPLLASLVAAARGAEADGVLLPLGSEGLDSDGFAQLMKGLYC</sequence>
<evidence type="ECO:0000313" key="11">
    <source>
        <dbReference type="EMBL" id="SHI27535.1"/>
    </source>
</evidence>
<evidence type="ECO:0000313" key="12">
    <source>
        <dbReference type="Proteomes" id="UP000184268"/>
    </source>
</evidence>
<dbReference type="Pfam" id="PF00800">
    <property type="entry name" value="PDT"/>
    <property type="match status" value="1"/>
</dbReference>
<dbReference type="PROSITE" id="PS51671">
    <property type="entry name" value="ACT"/>
    <property type="match status" value="1"/>
</dbReference>
<protein>
    <submittedName>
        <fullName evidence="11">3-deoxy-D-arabinoheptulosonate-7-phosphate synthase /chorismate mutase</fullName>
    </submittedName>
</protein>
<dbReference type="GO" id="GO:0004664">
    <property type="term" value="F:prephenate dehydratase activity"/>
    <property type="evidence" value="ECO:0007669"/>
    <property type="project" value="UniProtKB-EC"/>
</dbReference>
<feature type="domain" description="Prephenate dehydratase" evidence="9">
    <location>
        <begin position="105"/>
        <end position="282"/>
    </location>
</feature>
<dbReference type="InterPro" id="IPR010952">
    <property type="entry name" value="CM_P_1"/>
</dbReference>
<dbReference type="Gene3D" id="3.40.190.10">
    <property type="entry name" value="Periplasmic binding protein-like II"/>
    <property type="match status" value="2"/>
</dbReference>
<dbReference type="InterPro" id="IPR002912">
    <property type="entry name" value="ACT_dom"/>
</dbReference>
<dbReference type="CDD" id="cd04905">
    <property type="entry name" value="ACT_CM-PDT"/>
    <property type="match status" value="1"/>
</dbReference>
<dbReference type="InterPro" id="IPR036979">
    <property type="entry name" value="CM_dom_sf"/>
</dbReference>
<dbReference type="PROSITE" id="PS00857">
    <property type="entry name" value="PREPHENATE_DEHYDR_1"/>
    <property type="match status" value="1"/>
</dbReference>
<dbReference type="UniPathway" id="UPA00121">
    <property type="reaction ID" value="UER00345"/>
</dbReference>
<dbReference type="Pfam" id="PF00793">
    <property type="entry name" value="DAHP_synth_1"/>
    <property type="match status" value="1"/>
</dbReference>
<dbReference type="EMBL" id="FQXG01000016">
    <property type="protein sequence ID" value="SHI27535.1"/>
    <property type="molecule type" value="Genomic_DNA"/>
</dbReference>
<dbReference type="Proteomes" id="UP000184268">
    <property type="component" value="Unassembled WGS sequence"/>
</dbReference>
<evidence type="ECO:0000256" key="7">
    <source>
        <dbReference type="ARBA" id="ARBA00047848"/>
    </source>
</evidence>
<name>A0A1M5ZTB6_9GAMM</name>
<feature type="domain" description="ACT" evidence="10">
    <location>
        <begin position="296"/>
        <end position="373"/>
    </location>
</feature>
<dbReference type="RefSeq" id="WP_067666082.1">
    <property type="nucleotide sequence ID" value="NZ_FQXG01000016.1"/>
</dbReference>
<dbReference type="InterPro" id="IPR006218">
    <property type="entry name" value="DAHP1/KDSA"/>
</dbReference>
<dbReference type="InterPro" id="IPR018528">
    <property type="entry name" value="Preph_deHydtase_CS"/>
</dbReference>
<dbReference type="AlphaFoldDB" id="A0A1M5ZTB6"/>
<dbReference type="GO" id="GO:0004106">
    <property type="term" value="F:chorismate mutase activity"/>
    <property type="evidence" value="ECO:0007669"/>
    <property type="project" value="InterPro"/>
</dbReference>
<dbReference type="SUPFAM" id="SSF55021">
    <property type="entry name" value="ACT-like"/>
    <property type="match status" value="1"/>
</dbReference>
<proteinExistence type="predicted"/>
<dbReference type="InterPro" id="IPR045865">
    <property type="entry name" value="ACT-like_dom_sf"/>
</dbReference>
<dbReference type="SUPFAM" id="SSF48600">
    <property type="entry name" value="Chorismate mutase II"/>
    <property type="match status" value="1"/>
</dbReference>
<dbReference type="NCBIfam" id="TIGR01797">
    <property type="entry name" value="CM_P_1"/>
    <property type="match status" value="1"/>
</dbReference>
<keyword evidence="5" id="KW-0584">Phenylalanine biosynthesis</keyword>
<gene>
    <name evidence="11" type="ORF">SAMN02745129_0556</name>
</gene>
<dbReference type="SMART" id="SM00830">
    <property type="entry name" value="CM_2"/>
    <property type="match status" value="1"/>
</dbReference>
<evidence type="ECO:0000256" key="2">
    <source>
        <dbReference type="ARBA" id="ARBA00022605"/>
    </source>
</evidence>
<keyword evidence="2" id="KW-0028">Amino-acid biosynthesis</keyword>
<dbReference type="Pfam" id="PF01817">
    <property type="entry name" value="CM_2"/>
    <property type="match status" value="1"/>
</dbReference>
<dbReference type="InterPro" id="IPR036263">
    <property type="entry name" value="Chorismate_II_sf"/>
</dbReference>
<reference evidence="12" key="1">
    <citation type="submission" date="2016-11" db="EMBL/GenBank/DDBJ databases">
        <authorList>
            <person name="Varghese N."/>
            <person name="Submissions S."/>
        </authorList>
    </citation>
    <scope>NUCLEOTIDE SEQUENCE [LARGE SCALE GENOMIC DNA]</scope>
    <source>
        <strain evidence="12">DSM 16917</strain>
    </source>
</reference>
<evidence type="ECO:0000259" key="9">
    <source>
        <dbReference type="PROSITE" id="PS51171"/>
    </source>
</evidence>
<dbReference type="GO" id="GO:0009094">
    <property type="term" value="P:L-phenylalanine biosynthetic process"/>
    <property type="evidence" value="ECO:0007669"/>
    <property type="project" value="UniProtKB-UniPathway"/>
</dbReference>
<keyword evidence="12" id="KW-1185">Reference proteome</keyword>
<evidence type="ECO:0000256" key="5">
    <source>
        <dbReference type="ARBA" id="ARBA00023222"/>
    </source>
</evidence>
<accession>A0A1M5ZTB6</accession>
<feature type="domain" description="Chorismate mutase" evidence="8">
    <location>
        <begin position="1"/>
        <end position="92"/>
    </location>
</feature>
<dbReference type="Gene3D" id="3.20.20.70">
    <property type="entry name" value="Aldolase class I"/>
    <property type="match status" value="1"/>
</dbReference>
<comment type="catalytic activity">
    <reaction evidence="7">
        <text>prephenate + H(+) = 3-phenylpyruvate + CO2 + H2O</text>
        <dbReference type="Rhea" id="RHEA:21648"/>
        <dbReference type="ChEBI" id="CHEBI:15377"/>
        <dbReference type="ChEBI" id="CHEBI:15378"/>
        <dbReference type="ChEBI" id="CHEBI:16526"/>
        <dbReference type="ChEBI" id="CHEBI:18005"/>
        <dbReference type="ChEBI" id="CHEBI:29934"/>
        <dbReference type="EC" id="4.2.1.51"/>
    </reaction>
</comment>
<keyword evidence="6" id="KW-0456">Lyase</keyword>
<dbReference type="Gene3D" id="1.20.59.10">
    <property type="entry name" value="Chorismate mutase"/>
    <property type="match status" value="1"/>
</dbReference>
<dbReference type="PANTHER" id="PTHR21022:SF19">
    <property type="entry name" value="PREPHENATE DEHYDRATASE-RELATED"/>
    <property type="match status" value="1"/>
</dbReference>
<dbReference type="InterPro" id="IPR013785">
    <property type="entry name" value="Aldolase_TIM"/>
</dbReference>
<organism evidence="11 12">
    <name type="scientific">Ferrimonas marina</name>
    <dbReference type="NCBI Taxonomy" id="299255"/>
    <lineage>
        <taxon>Bacteria</taxon>
        <taxon>Pseudomonadati</taxon>
        <taxon>Pseudomonadota</taxon>
        <taxon>Gammaproteobacteria</taxon>
        <taxon>Alteromonadales</taxon>
        <taxon>Ferrimonadaceae</taxon>
        <taxon>Ferrimonas</taxon>
    </lineage>
</organism>
<dbReference type="Gene3D" id="3.30.70.260">
    <property type="match status" value="1"/>
</dbReference>
<dbReference type="PANTHER" id="PTHR21022">
    <property type="entry name" value="PREPHENATE DEHYDRATASE P PROTEIN"/>
    <property type="match status" value="1"/>
</dbReference>
<dbReference type="OrthoDB" id="9802281at2"/>
<evidence type="ECO:0000256" key="1">
    <source>
        <dbReference type="ARBA" id="ARBA00004741"/>
    </source>
</evidence>
<evidence type="ECO:0000256" key="4">
    <source>
        <dbReference type="ARBA" id="ARBA00023141"/>
    </source>
</evidence>
<dbReference type="SUPFAM" id="SSF53850">
    <property type="entry name" value="Periplasmic binding protein-like II"/>
    <property type="match status" value="1"/>
</dbReference>
<evidence type="ECO:0000259" key="10">
    <source>
        <dbReference type="PROSITE" id="PS51671"/>
    </source>
</evidence>
<dbReference type="GO" id="GO:0046417">
    <property type="term" value="P:chorismate metabolic process"/>
    <property type="evidence" value="ECO:0007669"/>
    <property type="project" value="InterPro"/>
</dbReference>
<dbReference type="InterPro" id="IPR001086">
    <property type="entry name" value="Preph_deHydtase"/>
</dbReference>
<dbReference type="CDD" id="cd13631">
    <property type="entry name" value="PBP2_Ct-PDT_like"/>
    <property type="match status" value="1"/>
</dbReference>
<keyword evidence="4" id="KW-0057">Aromatic amino acid biosynthesis</keyword>
<dbReference type="SUPFAM" id="SSF51569">
    <property type="entry name" value="Aldolase"/>
    <property type="match status" value="1"/>
</dbReference>